<gene>
    <name evidence="2" type="ORF">K0U00_13015</name>
</gene>
<feature type="transmembrane region" description="Helical" evidence="1">
    <location>
        <begin position="20"/>
        <end position="40"/>
    </location>
</feature>
<comment type="caution">
    <text evidence="2">The sequence shown here is derived from an EMBL/GenBank/DDBJ whole genome shotgun (WGS) entry which is preliminary data.</text>
</comment>
<protein>
    <recommendedName>
        <fullName evidence="4">MFS transporter</fullName>
    </recommendedName>
</protein>
<proteinExistence type="predicted"/>
<feature type="transmembrane region" description="Helical" evidence="1">
    <location>
        <begin position="127"/>
        <end position="151"/>
    </location>
</feature>
<name>A0ABS7C235_9BACL</name>
<feature type="transmembrane region" description="Helical" evidence="1">
    <location>
        <begin position="220"/>
        <end position="242"/>
    </location>
</feature>
<sequence>GGALLIRELVRRTGRGWPSLFLLAAAYGVIEAGLVDQSLFNQAFLGLESQKVTPIPVLGISAYNTLAFVMGHVIWSIAVPVALVEMMTPARMTVPWLGKAGLIITGGLYLMGCAIVFSFIYADEKFLASPMQLMCAASAALALIAVAFVIKKKRSPDVPSARPVPKPWPLGVGAFAAASLFFMKPESWAGLTMGIFILCIVSPLVAHWSQQQEWRLRHQFALVAGALLTYAWGGFALTSLLWPYDSLAWTGNVLFALIAVMLLFVTAKRIRQTL</sequence>
<reference evidence="2 3" key="1">
    <citation type="submission" date="2021-07" db="EMBL/GenBank/DDBJ databases">
        <title>Paenibacillus radiodurans sp. nov., isolated from the southeastern edge of Tengger Desert.</title>
        <authorList>
            <person name="Zhang G."/>
        </authorList>
    </citation>
    <scope>NUCLEOTIDE SEQUENCE [LARGE SCALE GENOMIC DNA]</scope>
    <source>
        <strain evidence="2 3">CCM 7311</strain>
    </source>
</reference>
<evidence type="ECO:0000313" key="3">
    <source>
        <dbReference type="Proteomes" id="UP001519887"/>
    </source>
</evidence>
<keyword evidence="1" id="KW-0472">Membrane</keyword>
<feature type="transmembrane region" description="Helical" evidence="1">
    <location>
        <begin position="60"/>
        <end position="84"/>
    </location>
</feature>
<dbReference type="Proteomes" id="UP001519887">
    <property type="component" value="Unassembled WGS sequence"/>
</dbReference>
<feature type="non-terminal residue" evidence="2">
    <location>
        <position position="1"/>
    </location>
</feature>
<evidence type="ECO:0000256" key="1">
    <source>
        <dbReference type="SAM" id="Phobius"/>
    </source>
</evidence>
<keyword evidence="1" id="KW-0812">Transmembrane</keyword>
<organism evidence="2 3">
    <name type="scientific">Paenibacillus sepulcri</name>
    <dbReference type="NCBI Taxonomy" id="359917"/>
    <lineage>
        <taxon>Bacteria</taxon>
        <taxon>Bacillati</taxon>
        <taxon>Bacillota</taxon>
        <taxon>Bacilli</taxon>
        <taxon>Bacillales</taxon>
        <taxon>Paenibacillaceae</taxon>
        <taxon>Paenibacillus</taxon>
    </lineage>
</organism>
<feature type="transmembrane region" description="Helical" evidence="1">
    <location>
        <begin position="188"/>
        <end position="208"/>
    </location>
</feature>
<feature type="transmembrane region" description="Helical" evidence="1">
    <location>
        <begin position="96"/>
        <end position="121"/>
    </location>
</feature>
<feature type="transmembrane region" description="Helical" evidence="1">
    <location>
        <begin position="248"/>
        <end position="267"/>
    </location>
</feature>
<evidence type="ECO:0008006" key="4">
    <source>
        <dbReference type="Google" id="ProtNLM"/>
    </source>
</evidence>
<accession>A0ABS7C235</accession>
<evidence type="ECO:0000313" key="2">
    <source>
        <dbReference type="EMBL" id="MBW7454956.1"/>
    </source>
</evidence>
<keyword evidence="1" id="KW-1133">Transmembrane helix</keyword>
<feature type="transmembrane region" description="Helical" evidence="1">
    <location>
        <begin position="163"/>
        <end position="182"/>
    </location>
</feature>
<dbReference type="EMBL" id="JAHZIK010000280">
    <property type="protein sequence ID" value="MBW7454956.1"/>
    <property type="molecule type" value="Genomic_DNA"/>
</dbReference>
<keyword evidence="3" id="KW-1185">Reference proteome</keyword>